<gene>
    <name evidence="1" type="primary">Hypp2893</name>
    <name evidence="1" type="ORF">BLAG_LOCUS18602</name>
</gene>
<organism evidence="1 2">
    <name type="scientific">Branchiostoma lanceolatum</name>
    <name type="common">Common lancelet</name>
    <name type="synonym">Amphioxus lanceolatum</name>
    <dbReference type="NCBI Taxonomy" id="7740"/>
    <lineage>
        <taxon>Eukaryota</taxon>
        <taxon>Metazoa</taxon>
        <taxon>Chordata</taxon>
        <taxon>Cephalochordata</taxon>
        <taxon>Leptocardii</taxon>
        <taxon>Amphioxiformes</taxon>
        <taxon>Branchiostomatidae</taxon>
        <taxon>Branchiostoma</taxon>
    </lineage>
</organism>
<name>A0A8J9ZUZ6_BRALA</name>
<dbReference type="OrthoDB" id="5961967at2759"/>
<sequence>MQRLLERTKANKTATRAKPCEKIPYKAGNAYATMSNTTPQYFLEFTFTASAQNPLNELVTGTVNAVAQATKRVKNGRVLFLFKVLAEAKLIAGLTQEELFKIWKEEAIAGLAVMEQGGAKLWKVVSERKIQVLLKMPTPDLVDNTFTVGLPLFKQHGNQVHTTCKAVVPYM</sequence>
<evidence type="ECO:0000313" key="2">
    <source>
        <dbReference type="Proteomes" id="UP000838412"/>
    </source>
</evidence>
<dbReference type="AlphaFoldDB" id="A0A8J9ZUZ6"/>
<protein>
    <submittedName>
        <fullName evidence="1">Hypp2893 protein</fullName>
    </submittedName>
</protein>
<reference evidence="1" key="1">
    <citation type="submission" date="2022-01" db="EMBL/GenBank/DDBJ databases">
        <authorList>
            <person name="Braso-Vives M."/>
        </authorList>
    </citation>
    <scope>NUCLEOTIDE SEQUENCE</scope>
</reference>
<proteinExistence type="predicted"/>
<accession>A0A8J9ZUZ6</accession>
<dbReference type="Proteomes" id="UP000838412">
    <property type="component" value="Chromosome 4"/>
</dbReference>
<dbReference type="EMBL" id="OV696689">
    <property type="protein sequence ID" value="CAH1264111.1"/>
    <property type="molecule type" value="Genomic_DNA"/>
</dbReference>
<dbReference type="Gene3D" id="3.30.70.1060">
    <property type="entry name" value="Dimeric alpha+beta barrel"/>
    <property type="match status" value="1"/>
</dbReference>
<keyword evidence="2" id="KW-1185">Reference proteome</keyword>
<evidence type="ECO:0000313" key="1">
    <source>
        <dbReference type="EMBL" id="CAH1264111.1"/>
    </source>
</evidence>